<dbReference type="OMA" id="KMWGQPS"/>
<keyword evidence="4" id="KW-0282">Flagellum</keyword>
<dbReference type="AlphaFoldDB" id="Q5PR92"/>
<evidence type="ECO:0000313" key="8">
    <source>
        <dbReference type="EMBL" id="AAH86752.1"/>
    </source>
</evidence>
<dbReference type="Bgee" id="ENSDARG00000099279">
    <property type="expression patterns" value="Expressed in mature ovarian follicle and 15 other cell types or tissues"/>
</dbReference>
<evidence type="ECO:0000256" key="4">
    <source>
        <dbReference type="ARBA" id="ARBA00022846"/>
    </source>
</evidence>
<evidence type="ECO:0000256" key="3">
    <source>
        <dbReference type="ARBA" id="ARBA00022741"/>
    </source>
</evidence>
<evidence type="ECO:0000313" key="12">
    <source>
        <dbReference type="ZFIN" id="ZDB-GENE-041212-9"/>
    </source>
</evidence>
<dbReference type="CTD" id="11020"/>
<evidence type="ECO:0000313" key="10">
    <source>
        <dbReference type="Proteomes" id="UP000000437"/>
    </source>
</evidence>
<dbReference type="GeneTree" id="ENSGT00870000136549"/>
<dbReference type="PANTHER" id="PTHR47977">
    <property type="entry name" value="RAS-RELATED PROTEIN RAB"/>
    <property type="match status" value="1"/>
</dbReference>
<evidence type="ECO:0000313" key="11">
    <source>
        <dbReference type="RefSeq" id="NP_001008588.1"/>
    </source>
</evidence>
<dbReference type="SMART" id="SM00173">
    <property type="entry name" value="RAS"/>
    <property type="match status" value="1"/>
</dbReference>
<dbReference type="STRING" id="7955.ENSDARP00000131706"/>
<dbReference type="GO" id="GO:0030992">
    <property type="term" value="C:intraciliary transport particle B"/>
    <property type="evidence" value="ECO:0000318"/>
    <property type="project" value="GO_Central"/>
</dbReference>
<reference evidence="11" key="9">
    <citation type="submission" date="2025-04" db="UniProtKB">
        <authorList>
            <consortium name="RefSeq"/>
        </authorList>
    </citation>
    <scope>IDENTIFICATION</scope>
</reference>
<evidence type="ECO:0000256" key="1">
    <source>
        <dbReference type="ARBA" id="ARBA00004230"/>
    </source>
</evidence>
<dbReference type="AGR" id="ZFIN:ZDB-GENE-041212-9"/>
<evidence type="ECO:0000256" key="5">
    <source>
        <dbReference type="ARBA" id="ARBA00023069"/>
    </source>
</evidence>
<dbReference type="GO" id="GO:0003924">
    <property type="term" value="F:GTPase activity"/>
    <property type="evidence" value="ECO:0000318"/>
    <property type="project" value="GO_Central"/>
</dbReference>
<dbReference type="KEGG" id="dre:494045"/>
<reference evidence="9" key="6">
    <citation type="submission" date="2015-11" db="UniProtKB">
        <authorList>
            <consortium name="Ensembl"/>
        </authorList>
    </citation>
    <scope>IDENTIFICATION</scope>
    <source>
        <strain evidence="9">Tuebingen</strain>
    </source>
</reference>
<comment type="subcellular location">
    <subcellularLocation>
        <location evidence="1">Cell projection</location>
        <location evidence="1">Cilium</location>
        <location evidence="1">Flagellum</location>
    </subcellularLocation>
</comment>
<name>Q5PR92_DANRE</name>
<dbReference type="EMBL" id="BC086752">
    <property type="protein sequence ID" value="AAH86752.1"/>
    <property type="molecule type" value="mRNA"/>
</dbReference>
<dbReference type="GO" id="GO:0060271">
    <property type="term" value="P:cilium assembly"/>
    <property type="evidence" value="ECO:0000316"/>
    <property type="project" value="ZFIN"/>
</dbReference>
<sequence length="186" mass="20453">MVKLRARCVVVGDAAVGKSTLCQMFCSDGAVYQKNYTMNVGVELLEKTVPIPDTSDSVELFIYDSAGRELFSDACENVWSQPSVVCVVFDVTSEASFNNCSRWIDRVQTHSHGLHTPGVLVGNKCDLTSRREVDAAAAQAFAQTHTLQYHETSAKEIGHYEAPFLSLAAAFHSLYQEQKNSILSLI</sequence>
<reference evidence="11" key="5">
    <citation type="journal article" date="2014" name="Hum. Mol. Genet.">
        <title>IFT27, encoding a small GTPase component of IFT particles, is mutated in a consanguineous family with Bardet-Biedl syndrome.</title>
        <authorList>
            <person name="Aldahmesh M.A."/>
            <person name="Li Y."/>
            <person name="Alhashem A."/>
            <person name="Anazi S."/>
            <person name="Alkuraya H."/>
            <person name="Hashem M."/>
            <person name="Awaji A.A."/>
            <person name="Sogaty S."/>
            <person name="Alkharashi A."/>
            <person name="Alzahrani S."/>
            <person name="Al Hazzaa S.A."/>
            <person name="Xiong Y."/>
            <person name="Kong S."/>
            <person name="Sun Z."/>
            <person name="Alkuraya F.S."/>
        </authorList>
    </citation>
    <scope>NUCLEOTIDE SEQUENCE</scope>
</reference>
<keyword evidence="3" id="KW-0547">Nucleotide-binding</keyword>
<dbReference type="CDD" id="cd04101">
    <property type="entry name" value="RabL4"/>
    <property type="match status" value="1"/>
</dbReference>
<reference evidence="11" key="7">
    <citation type="journal article" date="2016" name="BMC Genomics">
        <title>Gene evolution and gene expression after whole genome duplication in fish: the PhyloFish database.</title>
        <authorList>
            <person name="Pasquier J."/>
            <person name="Cabau C."/>
            <person name="Nguyen T."/>
            <person name="Jouanno E."/>
            <person name="Severac D."/>
            <person name="Braasch I."/>
            <person name="Journot L."/>
            <person name="Pontarotti P."/>
            <person name="Klopp C."/>
            <person name="Postlethwait J.H."/>
            <person name="Guiguen Y."/>
            <person name="Bobe J."/>
        </authorList>
    </citation>
    <scope>NUCLEOTIDE SEQUENCE</scope>
</reference>
<evidence type="ECO:0000256" key="2">
    <source>
        <dbReference type="ARBA" id="ARBA00006270"/>
    </source>
</evidence>
<accession>A0A8M1N3I5</accession>
<dbReference type="SMART" id="SM00175">
    <property type="entry name" value="RAB"/>
    <property type="match status" value="1"/>
</dbReference>
<reference evidence="11" key="3">
    <citation type="journal article" date="2011" name="PLoS ONE">
        <title>Qilin is essential for cilia assembly and normal kidney development in zebrafish.</title>
        <authorList>
            <person name="Li J."/>
            <person name="Sun Z."/>
        </authorList>
    </citation>
    <scope>NUCLEOTIDE SEQUENCE</scope>
</reference>
<dbReference type="HOGENOM" id="CLU_041217_10_6_1"/>
<comment type="similarity">
    <text evidence="2">Belongs to the small GTPase superfamily. Rab family.</text>
</comment>
<keyword evidence="10" id="KW-1185">Reference proteome</keyword>
<dbReference type="PaxDb" id="7955-ENSDARP00000053179"/>
<dbReference type="ZFIN" id="ZDB-GENE-041212-9">
    <property type="gene designation" value="ift27"/>
</dbReference>
<dbReference type="Pfam" id="PF00071">
    <property type="entry name" value="Ras"/>
    <property type="match status" value="1"/>
</dbReference>
<dbReference type="PROSITE" id="PS51419">
    <property type="entry name" value="RAB"/>
    <property type="match status" value="1"/>
</dbReference>
<dbReference type="Ensembl" id="ENSDART00000162865.3">
    <property type="protein sequence ID" value="ENSDARP00000131706.1"/>
    <property type="gene ID" value="ENSDARG00000099279.3"/>
</dbReference>
<dbReference type="GO" id="GO:0042073">
    <property type="term" value="P:intraciliary transport"/>
    <property type="evidence" value="ECO:0000318"/>
    <property type="project" value="GO_Central"/>
</dbReference>
<dbReference type="OrthoDB" id="265044at2759"/>
<dbReference type="InterPro" id="IPR001806">
    <property type="entry name" value="Small_GTPase"/>
</dbReference>
<dbReference type="RefSeq" id="NP_001008588.1">
    <property type="nucleotide sequence ID" value="NM_001008588.1"/>
</dbReference>
<evidence type="ECO:0000256" key="6">
    <source>
        <dbReference type="ARBA" id="ARBA00023134"/>
    </source>
</evidence>
<dbReference type="GO" id="GO:0001822">
    <property type="term" value="P:kidney development"/>
    <property type="evidence" value="ECO:0000316"/>
    <property type="project" value="ZFIN"/>
</dbReference>
<dbReference type="GO" id="GO:0005794">
    <property type="term" value="C:Golgi apparatus"/>
    <property type="evidence" value="ECO:0000318"/>
    <property type="project" value="GO_Central"/>
</dbReference>
<evidence type="ECO:0000313" key="9">
    <source>
        <dbReference type="Ensembl" id="ENSDARP00000131706"/>
    </source>
</evidence>
<dbReference type="InterPro" id="IPR034112">
    <property type="entry name" value="RabL4_euk"/>
</dbReference>
<dbReference type="Proteomes" id="UP000000437">
    <property type="component" value="Chromosome 6"/>
</dbReference>
<dbReference type="GO" id="GO:0031514">
    <property type="term" value="C:motile cilium"/>
    <property type="evidence" value="ECO:0007669"/>
    <property type="project" value="UniProtKB-SubCell"/>
</dbReference>
<dbReference type="GO" id="GO:0003925">
    <property type="term" value="F:G protein activity"/>
    <property type="evidence" value="ECO:0007669"/>
    <property type="project" value="UniProtKB-EC"/>
</dbReference>
<reference evidence="11" key="2">
    <citation type="journal article" date="2009" name="Mol. Immunol.">
        <title>Specificity of the zebrafish host transcriptome response to acute and chronic mycobacterial infection and the role of innate and adaptive immune components.</title>
        <authorList>
            <person name="van der Sar A.M."/>
            <person name="Spaink H.P."/>
            <person name="Zakrzewska A."/>
            <person name="Bitter W."/>
            <person name="Meijer A.H."/>
        </authorList>
    </citation>
    <scope>NUCLEOTIDE SEQUENCE</scope>
</reference>
<dbReference type="PROSITE" id="PS51421">
    <property type="entry name" value="RAS"/>
    <property type="match status" value="1"/>
</dbReference>
<evidence type="ECO:0000256" key="7">
    <source>
        <dbReference type="ARBA" id="ARBA00023273"/>
    </source>
</evidence>
<reference evidence="8" key="1">
    <citation type="submission" date="2004-12" db="EMBL/GenBank/DDBJ databases">
        <authorList>
            <consortium name="NIH - Zebrafish Gene Collection (ZGC) project"/>
        </authorList>
    </citation>
    <scope>NUCLEOTIDE SEQUENCE [LARGE SCALE MRNA]</scope>
    <source>
        <tissue evidence="8">Larvae</tissue>
    </source>
</reference>
<dbReference type="GeneID" id="494045"/>
<organism evidence="8">
    <name type="scientific">Danio rerio</name>
    <name type="common">Zebrafish</name>
    <name type="synonym">Brachydanio rerio</name>
    <dbReference type="NCBI Taxonomy" id="7955"/>
    <lineage>
        <taxon>Eukaryota</taxon>
        <taxon>Metazoa</taxon>
        <taxon>Chordata</taxon>
        <taxon>Craniata</taxon>
        <taxon>Vertebrata</taxon>
        <taxon>Euteleostomi</taxon>
        <taxon>Actinopterygii</taxon>
        <taxon>Neopterygii</taxon>
        <taxon>Teleostei</taxon>
        <taxon>Ostariophysi</taxon>
        <taxon>Cypriniformes</taxon>
        <taxon>Danionidae</taxon>
        <taxon>Danioninae</taxon>
        <taxon>Danio</taxon>
    </lineage>
</organism>
<proteinExistence type="evidence at protein level"/>
<keyword evidence="7" id="KW-0966">Cell projection</keyword>
<gene>
    <name evidence="9 11 12" type="primary">ift27</name>
    <name evidence="11" type="synonym">rabl4</name>
    <name evidence="8 11" type="synonym">zgc:101893</name>
</gene>
<keyword evidence="13" id="KW-1267">Proteomics identification</keyword>
<evidence type="ECO:0007829" key="13">
    <source>
        <dbReference type="PeptideAtlas" id="Q5PR92"/>
    </source>
</evidence>
<dbReference type="GO" id="GO:0016192">
    <property type="term" value="P:vesicle-mediated transport"/>
    <property type="evidence" value="ECO:0000318"/>
    <property type="project" value="GO_Central"/>
</dbReference>
<dbReference type="GO" id="GO:0005525">
    <property type="term" value="F:GTP binding"/>
    <property type="evidence" value="ECO:0000318"/>
    <property type="project" value="GO_Central"/>
</dbReference>
<reference evidence="9 10" key="4">
    <citation type="journal article" date="2013" name="Nature">
        <title>The zebrafish reference genome sequence and its relationship to the human genome.</title>
        <authorList>
            <consortium name="Genome Reference Consortium Zebrafish"/>
            <person name="Howe K."/>
            <person name="Clark M.D."/>
            <person name="Torroja C.F."/>
            <person name="Torrance J."/>
            <person name="Berthelot C."/>
            <person name="Muffato M."/>
            <person name="Collins J.E."/>
            <person name="Humphray S."/>
            <person name="McLaren K."/>
            <person name="Matthews L."/>
            <person name="McLaren S."/>
            <person name="Sealy I."/>
            <person name="Caccamo M."/>
            <person name="Churcher C."/>
            <person name="Scott C."/>
            <person name="Barrett J.C."/>
            <person name="Koch R."/>
            <person name="Rauch G.J."/>
            <person name="White S."/>
            <person name="Chow W."/>
            <person name="Kilian B."/>
            <person name="Quintais L.T."/>
            <person name="Guerra-Assuncao J.A."/>
            <person name="Zhou Y."/>
            <person name="Gu Y."/>
            <person name="Yen J."/>
            <person name="Vogel J.H."/>
            <person name="Eyre T."/>
            <person name="Redmond S."/>
            <person name="Banerjee R."/>
            <person name="Chi J."/>
            <person name="Fu B."/>
            <person name="Langley E."/>
            <person name="Maguire S.F."/>
            <person name="Laird G.K."/>
            <person name="Lloyd D."/>
            <person name="Kenyon E."/>
            <person name="Donaldson S."/>
            <person name="Sehra H."/>
            <person name="Almeida-King J."/>
            <person name="Loveland J."/>
            <person name="Trevanion S."/>
            <person name="Jones M."/>
            <person name="Quail M."/>
            <person name="Willey D."/>
            <person name="Hunt A."/>
            <person name="Burton J."/>
            <person name="Sims S."/>
            <person name="McLay K."/>
            <person name="Plumb B."/>
            <person name="Davis J."/>
            <person name="Clee C."/>
            <person name="Oliver K."/>
            <person name="Clark R."/>
            <person name="Riddle C."/>
            <person name="Elliot D."/>
            <person name="Eliott D."/>
            <person name="Threadgold G."/>
            <person name="Harden G."/>
            <person name="Ware D."/>
            <person name="Begum S."/>
            <person name="Mortimore B."/>
            <person name="Mortimer B."/>
            <person name="Kerry G."/>
            <person name="Heath P."/>
            <person name="Phillimore B."/>
            <person name="Tracey A."/>
            <person name="Corby N."/>
            <person name="Dunn M."/>
            <person name="Johnson C."/>
            <person name="Wood J."/>
            <person name="Clark S."/>
            <person name="Pelan S."/>
            <person name="Griffiths G."/>
            <person name="Smith M."/>
            <person name="Glithero R."/>
            <person name="Howden P."/>
            <person name="Barker N."/>
            <person name="Lloyd C."/>
            <person name="Stevens C."/>
            <person name="Harley J."/>
            <person name="Holt K."/>
            <person name="Panagiotidis G."/>
            <person name="Lovell J."/>
            <person name="Beasley H."/>
            <person name="Henderson C."/>
            <person name="Gordon D."/>
            <person name="Auger K."/>
            <person name="Wright D."/>
            <person name="Collins J."/>
            <person name="Raisen C."/>
            <person name="Dyer L."/>
            <person name="Leung K."/>
            <person name="Robertson L."/>
            <person name="Ambridge K."/>
            <person name="Leongamornlert D."/>
            <person name="McGuire S."/>
            <person name="Gilderthorp R."/>
            <person name="Griffiths C."/>
            <person name="Manthravadi D."/>
            <person name="Nichol S."/>
            <person name="Barker G."/>
            <person name="Whitehead S."/>
            <person name="Kay M."/>
            <person name="Brown J."/>
            <person name="Murnane C."/>
            <person name="Gray E."/>
            <person name="Humphries M."/>
            <person name="Sycamore N."/>
            <person name="Barker D."/>
            <person name="Saunders D."/>
            <person name="Wallis J."/>
            <person name="Babbage A."/>
            <person name="Hammond S."/>
            <person name="Mashreghi-Mohammadi M."/>
            <person name="Barr L."/>
            <person name="Martin S."/>
            <person name="Wray P."/>
            <person name="Ellington A."/>
            <person name="Matthews N."/>
            <person name="Ellwood M."/>
            <person name="Woodmansey R."/>
            <person name="Clark G."/>
            <person name="Cooper J."/>
            <person name="Cooper J."/>
            <person name="Tromans A."/>
            <person name="Grafham D."/>
            <person name="Skuce C."/>
            <person name="Pandian R."/>
            <person name="Andrews R."/>
            <person name="Harrison E."/>
            <person name="Kimberley A."/>
            <person name="Garnett J."/>
            <person name="Fosker N."/>
            <person name="Hall R."/>
            <person name="Garner P."/>
            <person name="Kelly D."/>
            <person name="Bird C."/>
            <person name="Palmer S."/>
            <person name="Gehring I."/>
            <person name="Berger A."/>
            <person name="Dooley C.M."/>
            <person name="Ersan-Urun Z."/>
            <person name="Eser C."/>
            <person name="Geiger H."/>
            <person name="Geisler M."/>
            <person name="Karotki L."/>
            <person name="Kirn A."/>
            <person name="Konantz J."/>
            <person name="Konantz M."/>
            <person name="Oberlander M."/>
            <person name="Rudolph-Geiger S."/>
            <person name="Teucke M."/>
            <person name="Lanz C."/>
            <person name="Raddatz G."/>
            <person name="Osoegawa K."/>
            <person name="Zhu B."/>
            <person name="Rapp A."/>
            <person name="Widaa S."/>
            <person name="Langford C."/>
            <person name="Yang F."/>
            <person name="Schuster S.C."/>
            <person name="Carter N.P."/>
            <person name="Harrow J."/>
            <person name="Ning Z."/>
            <person name="Herrero J."/>
            <person name="Searle S.M."/>
            <person name="Enright A."/>
            <person name="Geisler R."/>
            <person name="Plasterk R.H."/>
            <person name="Lee C."/>
            <person name="Westerfield M."/>
            <person name="de Jong P.J."/>
            <person name="Zon L.I."/>
            <person name="Postlethwait J.H."/>
            <person name="Nusslein-Volhard C."/>
            <person name="Hubbard T.J."/>
            <person name="Roest Crollius H."/>
            <person name="Rogers J."/>
            <person name="Stemple D.L."/>
        </authorList>
    </citation>
    <scope>NUCLEOTIDE SEQUENCE [LARGE SCALE GENOMIC DNA]</scope>
    <source>
        <strain evidence="9">Tuebingen</strain>
    </source>
</reference>
<keyword evidence="5" id="KW-0969">Cilium</keyword>
<dbReference type="eggNOG" id="KOG0079">
    <property type="taxonomic scope" value="Eukaryota"/>
</dbReference>
<dbReference type="FunFam" id="3.40.50.300:FF:001684">
    <property type="entry name" value="Intraflagellar transport 27 homolog (Chlamydomonas)"/>
    <property type="match status" value="1"/>
</dbReference>
<dbReference type="InterPro" id="IPR050227">
    <property type="entry name" value="Rab"/>
</dbReference>
<dbReference type="SUPFAM" id="SSF52540">
    <property type="entry name" value="P-loop containing nucleoside triphosphate hydrolases"/>
    <property type="match status" value="1"/>
</dbReference>
<dbReference type="Gene3D" id="3.40.50.300">
    <property type="entry name" value="P-loop containing nucleotide triphosphate hydrolases"/>
    <property type="match status" value="1"/>
</dbReference>
<dbReference type="GO" id="GO:1902908">
    <property type="term" value="P:regulation of melanosome transport"/>
    <property type="evidence" value="ECO:0000315"/>
    <property type="project" value="ZFIN"/>
</dbReference>
<reference evidence="11" key="8">
    <citation type="journal article" date="2024" name="Gene">
        <title>IFT27 regulates the long-term maintenance of photoreceptor outer segments in zebrafish.</title>
        <authorList>
            <person name="Han S."/>
            <person name="Hu Y."/>
            <person name="Jia D."/>
            <person name="Lv Y."/>
            <person name="Liu M."/>
            <person name="Wang D."/>
            <person name="Chao J."/>
            <person name="Xia X."/>
            <person name="Wang Q."/>
            <person name="Liu P."/>
            <person name="Cai Y."/>
            <person name="Ren X."/>
        </authorList>
    </citation>
    <scope>NUCLEOTIDE SEQUENCE</scope>
</reference>
<dbReference type="SMART" id="SM00174">
    <property type="entry name" value="RHO"/>
    <property type="match status" value="1"/>
</dbReference>
<dbReference type="GO" id="GO:0000139">
    <property type="term" value="C:Golgi membrane"/>
    <property type="evidence" value="ECO:0000318"/>
    <property type="project" value="GO_Central"/>
</dbReference>
<dbReference type="EC" id="3.6.5.2" evidence="11"/>
<dbReference type="InterPro" id="IPR027417">
    <property type="entry name" value="P-loop_NTPase"/>
</dbReference>
<accession>Q5PR92</accession>
<dbReference type="PRINTS" id="PR00449">
    <property type="entry name" value="RASTRNSFRMNG"/>
</dbReference>
<protein>
    <submittedName>
        <fullName evidence="9">Intraflagellar transport 27 homolog (Chlamydomonas)</fullName>
    </submittedName>
    <submittedName>
        <fullName evidence="11">Intraflagellar transport protein 27 homolog</fullName>
        <ecNumber evidence="11">3.6.5.2</ecNumber>
    </submittedName>
    <submittedName>
        <fullName evidence="8">Zgc:101893</fullName>
    </submittedName>
</protein>
<dbReference type="SMR" id="Q5PR92"/>
<dbReference type="NCBIfam" id="TIGR00231">
    <property type="entry name" value="small_GTP"/>
    <property type="match status" value="1"/>
</dbReference>
<dbReference type="GO" id="GO:0005929">
    <property type="term" value="C:cilium"/>
    <property type="evidence" value="ECO:0000318"/>
    <property type="project" value="GO_Central"/>
</dbReference>
<keyword evidence="6" id="KW-0342">GTP-binding</keyword>
<dbReference type="InterPro" id="IPR005225">
    <property type="entry name" value="Small_GTP-bd"/>
</dbReference>